<dbReference type="SMART" id="SM00271">
    <property type="entry name" value="DnaJ"/>
    <property type="match status" value="1"/>
</dbReference>
<protein>
    <recommendedName>
        <fullName evidence="2">J domain-containing protein</fullName>
    </recommendedName>
</protein>
<dbReference type="GO" id="GO:0030544">
    <property type="term" value="F:Hsp70 protein binding"/>
    <property type="evidence" value="ECO:0007669"/>
    <property type="project" value="TreeGrafter"/>
</dbReference>
<dbReference type="PROSITE" id="PS00636">
    <property type="entry name" value="DNAJ_1"/>
    <property type="match status" value="1"/>
</dbReference>
<dbReference type="GO" id="GO:0005789">
    <property type="term" value="C:endoplasmic reticulum membrane"/>
    <property type="evidence" value="ECO:0007669"/>
    <property type="project" value="TreeGrafter"/>
</dbReference>
<feature type="region of interest" description="Disordered" evidence="1">
    <location>
        <begin position="173"/>
        <end position="203"/>
    </location>
</feature>
<dbReference type="InterPro" id="IPR001623">
    <property type="entry name" value="DnaJ_domain"/>
</dbReference>
<dbReference type="SUPFAM" id="SSF46565">
    <property type="entry name" value="Chaperone J-domain"/>
    <property type="match status" value="1"/>
</dbReference>
<name>A0A376B9A7_9ASCO</name>
<dbReference type="Gene3D" id="1.10.287.110">
    <property type="entry name" value="DnaJ domain"/>
    <property type="match status" value="1"/>
</dbReference>
<dbReference type="PANTHER" id="PTHR43908:SF3">
    <property type="entry name" value="AT29763P-RELATED"/>
    <property type="match status" value="1"/>
</dbReference>
<dbReference type="InterPro" id="IPR051100">
    <property type="entry name" value="DnaJ_subfamily_B/C"/>
</dbReference>
<feature type="compositionally biased region" description="Polar residues" evidence="1">
    <location>
        <begin position="186"/>
        <end position="196"/>
    </location>
</feature>
<gene>
    <name evidence="3" type="ORF">SCODWIG_03016</name>
</gene>
<dbReference type="EMBL" id="UFAJ01000625">
    <property type="protein sequence ID" value="SSD61255.1"/>
    <property type="molecule type" value="Genomic_DNA"/>
</dbReference>
<dbReference type="InterPro" id="IPR018253">
    <property type="entry name" value="DnaJ_domain_CS"/>
</dbReference>
<keyword evidence="4" id="KW-1185">Reference proteome</keyword>
<dbReference type="VEuPathDB" id="FungiDB:SCODWIG_03016"/>
<organism evidence="3 4">
    <name type="scientific">Saccharomycodes ludwigii</name>
    <dbReference type="NCBI Taxonomy" id="36035"/>
    <lineage>
        <taxon>Eukaryota</taxon>
        <taxon>Fungi</taxon>
        <taxon>Dikarya</taxon>
        <taxon>Ascomycota</taxon>
        <taxon>Saccharomycotina</taxon>
        <taxon>Saccharomycetes</taxon>
        <taxon>Saccharomycodales</taxon>
        <taxon>Saccharomycodaceae</taxon>
        <taxon>Saccharomycodes</taxon>
    </lineage>
</organism>
<dbReference type="PANTHER" id="PTHR43908">
    <property type="entry name" value="AT29763P-RELATED"/>
    <property type="match status" value="1"/>
</dbReference>
<sequence length="480" mass="55650">MGTELDPTTYYSLLGLESKSSEAEIRKSYIKLARKLHPDKSRSQHDENIFKLVTHAHSILIDVTQRRLYDFELKKKGLYYYNSEIYSSSKVGYKITSEKKKKKNKNRTSTTINLDNKFKEPRRNNAYDQQPYGFGLESCNKPNPKDDIKKSEKLEIPIFKEFRKQQVKQEVSKTEKLEEEKPAHIQRNSDYSPNTGVGTGKREIPNTEEMSEYGVLKNGAKKIKINKEKMDNVSTLNGIKQNGNHTPLKEDLDRTFIAHRSPAETAVEYDKQNQIAGTTESHNINSGNNDRHINLSDMAKQLPDEEKNYDMRRVAEALNLYPNKKQKVEETHSRFSSERSFDILSQPVNKPLPKYYKPKILNLATMNVIPLESIVSRIPAKPVKPMHRSMESLENYKMAVQSYILTLSILRFDLSCILQQRIQHDKEYLENGTILRIENTSLYFNVKSYDSKICSLLTELNNMEMRVLEEFHSVLQVPTI</sequence>
<proteinExistence type="predicted"/>
<feature type="domain" description="J" evidence="2">
    <location>
        <begin position="9"/>
        <end position="73"/>
    </location>
</feature>
<accession>A0A376B9A7</accession>
<evidence type="ECO:0000313" key="4">
    <source>
        <dbReference type="Proteomes" id="UP000262825"/>
    </source>
</evidence>
<dbReference type="Proteomes" id="UP000262825">
    <property type="component" value="Unassembled WGS sequence"/>
</dbReference>
<dbReference type="AlphaFoldDB" id="A0A376B9A7"/>
<dbReference type="Pfam" id="PF00226">
    <property type="entry name" value="DnaJ"/>
    <property type="match status" value="1"/>
</dbReference>
<dbReference type="PROSITE" id="PS50076">
    <property type="entry name" value="DNAJ_2"/>
    <property type="match status" value="1"/>
</dbReference>
<reference evidence="4" key="1">
    <citation type="submission" date="2018-06" db="EMBL/GenBank/DDBJ databases">
        <authorList>
            <person name="Guldener U."/>
        </authorList>
    </citation>
    <scope>NUCLEOTIDE SEQUENCE [LARGE SCALE GENOMIC DNA]</scope>
    <source>
        <strain evidence="4">UTAD17</strain>
    </source>
</reference>
<feature type="region of interest" description="Disordered" evidence="1">
    <location>
        <begin position="129"/>
        <end position="148"/>
    </location>
</feature>
<dbReference type="CDD" id="cd06257">
    <property type="entry name" value="DnaJ"/>
    <property type="match status" value="1"/>
</dbReference>
<feature type="compositionally biased region" description="Basic and acidic residues" evidence="1">
    <location>
        <begin position="173"/>
        <end position="183"/>
    </location>
</feature>
<dbReference type="PRINTS" id="PR00625">
    <property type="entry name" value="JDOMAIN"/>
</dbReference>
<evidence type="ECO:0000313" key="3">
    <source>
        <dbReference type="EMBL" id="SSD61255.1"/>
    </source>
</evidence>
<dbReference type="GO" id="GO:0071218">
    <property type="term" value="P:cellular response to misfolded protein"/>
    <property type="evidence" value="ECO:0007669"/>
    <property type="project" value="TreeGrafter"/>
</dbReference>
<evidence type="ECO:0000259" key="2">
    <source>
        <dbReference type="PROSITE" id="PS50076"/>
    </source>
</evidence>
<evidence type="ECO:0000256" key="1">
    <source>
        <dbReference type="SAM" id="MobiDB-lite"/>
    </source>
</evidence>
<dbReference type="InterPro" id="IPR036869">
    <property type="entry name" value="J_dom_sf"/>
</dbReference>